<accession>A0ABM7PWD6</accession>
<dbReference type="PANTHER" id="PTHR43736">
    <property type="entry name" value="ADP-RIBOSE PYROPHOSPHATASE"/>
    <property type="match status" value="1"/>
</dbReference>
<dbReference type="Gene3D" id="3.90.79.10">
    <property type="entry name" value="Nucleoside Triphosphate Pyrophosphohydrolase"/>
    <property type="match status" value="1"/>
</dbReference>
<keyword evidence="4" id="KW-1185">Reference proteome</keyword>
<dbReference type="PROSITE" id="PS51462">
    <property type="entry name" value="NUDIX"/>
    <property type="match status" value="1"/>
</dbReference>
<gene>
    <name evidence="3" type="ORF">SCMU_24500</name>
</gene>
<sequence>MSGIFATAPSAAGAALSVPTGANVSERAQLPPSLAISTVIFALTPDGARTADAPGRPTLWLPLVRRVREPFRGQWALPGGPLAADESLEDAARRNLADTTGLAPEYLEQLYAFGGLNRSSRPEHGSQRVVSIVYWALVRPTEAELLRGGEESGNVAWHRADTAGSGEGGLAFDHREIVDYALWRLRSKLEYAQIAYHFLGETFTLAQLREVYEAVLGRPLDPANFRRQLKAMAEIEPTEMFLEGGRHRPPRLYRYTGVRGGLDPSTAPPGAEAPTTDPAASIRSMS</sequence>
<dbReference type="InterPro" id="IPR036388">
    <property type="entry name" value="WH-like_DNA-bd_sf"/>
</dbReference>
<dbReference type="EMBL" id="AP024525">
    <property type="protein sequence ID" value="BCT76608.1"/>
    <property type="molecule type" value="Genomic_DNA"/>
</dbReference>
<evidence type="ECO:0000313" key="3">
    <source>
        <dbReference type="EMBL" id="BCT76608.1"/>
    </source>
</evidence>
<dbReference type="Proteomes" id="UP001319861">
    <property type="component" value="Chromosome"/>
</dbReference>
<feature type="domain" description="Nudix hydrolase" evidence="2">
    <location>
        <begin position="31"/>
        <end position="186"/>
    </location>
</feature>
<reference evidence="3 4" key="1">
    <citation type="journal article" date="2021" name="J. Biosci. Bioeng.">
        <title>Identification and characterization of a chc gene cluster responsible for the aromatization pathway of cyclohexanecarboxylate degradation in Sinomonas cyclohexanicum ATCC 51369.</title>
        <authorList>
            <person name="Yamamoto T."/>
            <person name="Hasegawa Y."/>
            <person name="Lau P.C.K."/>
            <person name="Iwaki H."/>
        </authorList>
    </citation>
    <scope>NUCLEOTIDE SEQUENCE [LARGE SCALE GENOMIC DNA]</scope>
    <source>
        <strain evidence="3 4">ATCC 51369</strain>
    </source>
</reference>
<feature type="region of interest" description="Disordered" evidence="1">
    <location>
        <begin position="257"/>
        <end position="286"/>
    </location>
</feature>
<dbReference type="CDD" id="cd18873">
    <property type="entry name" value="NUDIX_NadM_like"/>
    <property type="match status" value="1"/>
</dbReference>
<dbReference type="SUPFAM" id="SSF55811">
    <property type="entry name" value="Nudix"/>
    <property type="match status" value="1"/>
</dbReference>
<dbReference type="InterPro" id="IPR000086">
    <property type="entry name" value="NUDIX_hydrolase_dom"/>
</dbReference>
<dbReference type="InterPro" id="IPR054105">
    <property type="entry name" value="WHD_NrtR"/>
</dbReference>
<dbReference type="RefSeq" id="WP_229229406.1">
    <property type="nucleotide sequence ID" value="NZ_AP024525.1"/>
</dbReference>
<dbReference type="InterPro" id="IPR015797">
    <property type="entry name" value="NUDIX_hydrolase-like_dom_sf"/>
</dbReference>
<name>A0ABM7PWD6_SINCY</name>
<dbReference type="Gene3D" id="1.10.10.10">
    <property type="entry name" value="Winged helix-like DNA-binding domain superfamily/Winged helix DNA-binding domain"/>
    <property type="match status" value="1"/>
</dbReference>
<dbReference type="SUPFAM" id="SSF46785">
    <property type="entry name" value="Winged helix' DNA-binding domain"/>
    <property type="match status" value="1"/>
</dbReference>
<evidence type="ECO:0000256" key="1">
    <source>
        <dbReference type="SAM" id="MobiDB-lite"/>
    </source>
</evidence>
<dbReference type="PANTHER" id="PTHR43736:SF4">
    <property type="entry name" value="SLR1690 PROTEIN"/>
    <property type="match status" value="1"/>
</dbReference>
<protein>
    <submittedName>
        <fullName evidence="3">ADP-ribose pyrophosphatase</fullName>
    </submittedName>
</protein>
<evidence type="ECO:0000313" key="4">
    <source>
        <dbReference type="Proteomes" id="UP001319861"/>
    </source>
</evidence>
<dbReference type="Pfam" id="PF00293">
    <property type="entry name" value="NUDIX"/>
    <property type="match status" value="1"/>
</dbReference>
<dbReference type="InterPro" id="IPR036390">
    <property type="entry name" value="WH_DNA-bd_sf"/>
</dbReference>
<proteinExistence type="predicted"/>
<evidence type="ECO:0000259" key="2">
    <source>
        <dbReference type="PROSITE" id="PS51462"/>
    </source>
</evidence>
<dbReference type="Pfam" id="PF21906">
    <property type="entry name" value="WHD_NrtR"/>
    <property type="match status" value="1"/>
</dbReference>
<organism evidence="3 4">
    <name type="scientific">Sinomonas cyclohexanicum</name>
    <name type="common">Corynebacterium cyclohexanicum</name>
    <dbReference type="NCBI Taxonomy" id="322009"/>
    <lineage>
        <taxon>Bacteria</taxon>
        <taxon>Bacillati</taxon>
        <taxon>Actinomycetota</taxon>
        <taxon>Actinomycetes</taxon>
        <taxon>Micrococcales</taxon>
        <taxon>Micrococcaceae</taxon>
        <taxon>Sinomonas</taxon>
    </lineage>
</organism>